<dbReference type="GO" id="GO:0003677">
    <property type="term" value="F:DNA binding"/>
    <property type="evidence" value="ECO:0007669"/>
    <property type="project" value="UniProtKB-KW"/>
</dbReference>
<dbReference type="PROSITE" id="PS51464">
    <property type="entry name" value="SIS"/>
    <property type="match status" value="1"/>
</dbReference>
<dbReference type="InterPro" id="IPR046348">
    <property type="entry name" value="SIS_dom_sf"/>
</dbReference>
<evidence type="ECO:0000259" key="5">
    <source>
        <dbReference type="PROSITE" id="PS51464"/>
    </source>
</evidence>
<dbReference type="SUPFAM" id="SSF46689">
    <property type="entry name" value="Homeodomain-like"/>
    <property type="match status" value="1"/>
</dbReference>
<dbReference type="Gene3D" id="3.40.50.10490">
    <property type="entry name" value="Glucose-6-phosphate isomerase like protein, domain 1"/>
    <property type="match status" value="1"/>
</dbReference>
<dbReference type="InterPro" id="IPR035472">
    <property type="entry name" value="RpiR-like_SIS"/>
</dbReference>
<dbReference type="GO" id="GO:0003700">
    <property type="term" value="F:DNA-binding transcription factor activity"/>
    <property type="evidence" value="ECO:0007669"/>
    <property type="project" value="InterPro"/>
</dbReference>
<dbReference type="PANTHER" id="PTHR30514">
    <property type="entry name" value="GLUCOKINASE"/>
    <property type="match status" value="1"/>
</dbReference>
<evidence type="ECO:0000259" key="4">
    <source>
        <dbReference type="PROSITE" id="PS51071"/>
    </source>
</evidence>
<dbReference type="GO" id="GO:1901135">
    <property type="term" value="P:carbohydrate derivative metabolic process"/>
    <property type="evidence" value="ECO:0007669"/>
    <property type="project" value="InterPro"/>
</dbReference>
<keyword evidence="2" id="KW-0238">DNA-binding</keyword>
<dbReference type="GO" id="GO:0097367">
    <property type="term" value="F:carbohydrate derivative binding"/>
    <property type="evidence" value="ECO:0007669"/>
    <property type="project" value="InterPro"/>
</dbReference>
<dbReference type="InterPro" id="IPR000281">
    <property type="entry name" value="HTH_RpiR"/>
</dbReference>
<sequence length="304" mass="32824">MSVTNPAIPPTSFAELQALATHIRRGEDGAPQLSSKALALLDALLAMPEAVGLSNISRLGEQHGVNPSSLTRLSRALGFSGFKTFQAMFREGLTGNAFYSTRAERLLDFGETPEAAPHIHQDRALWQQEMANLSAAVEGLDVKALTRAVATIVAARRIHVVGLRASFGAAHYLAYYLGYLRSEVELISPQDGASAERALHLGSEDLVIGIAFRPETRTSVDYCRLAVEQGAGLVALTNHPQSQLASLSERPLIAPAEGPFFFNPMSSLFLLVELLLSRVARELGSTAIASIRRREALIARLNIE</sequence>
<feature type="domain" description="SIS" evidence="5">
    <location>
        <begin position="148"/>
        <end position="285"/>
    </location>
</feature>
<dbReference type="PANTHER" id="PTHR30514:SF18">
    <property type="entry name" value="RPIR-FAMILY TRANSCRIPTIONAL REGULATOR"/>
    <property type="match status" value="1"/>
</dbReference>
<name>A0A1G9IP27_9GAMM</name>
<proteinExistence type="predicted"/>
<dbReference type="AlphaFoldDB" id="A0A1G9IP27"/>
<dbReference type="SUPFAM" id="SSF53697">
    <property type="entry name" value="SIS domain"/>
    <property type="match status" value="1"/>
</dbReference>
<keyword evidence="1" id="KW-0805">Transcription regulation</keyword>
<organism evidence="6 7">
    <name type="scientific">Modicisalibacter muralis</name>
    <dbReference type="NCBI Taxonomy" id="119000"/>
    <lineage>
        <taxon>Bacteria</taxon>
        <taxon>Pseudomonadati</taxon>
        <taxon>Pseudomonadota</taxon>
        <taxon>Gammaproteobacteria</taxon>
        <taxon>Oceanospirillales</taxon>
        <taxon>Halomonadaceae</taxon>
        <taxon>Modicisalibacter</taxon>
    </lineage>
</organism>
<protein>
    <submittedName>
        <fullName evidence="6">Transcriptional regulator, RpiR family</fullName>
    </submittedName>
</protein>
<keyword evidence="3" id="KW-0804">Transcription</keyword>
<dbReference type="Pfam" id="PF01380">
    <property type="entry name" value="SIS"/>
    <property type="match status" value="1"/>
</dbReference>
<dbReference type="InterPro" id="IPR001347">
    <property type="entry name" value="SIS_dom"/>
</dbReference>
<dbReference type="Proteomes" id="UP000198654">
    <property type="component" value="Unassembled WGS sequence"/>
</dbReference>
<dbReference type="Gene3D" id="1.10.10.10">
    <property type="entry name" value="Winged helix-like DNA-binding domain superfamily/Winged helix DNA-binding domain"/>
    <property type="match status" value="1"/>
</dbReference>
<dbReference type="OrthoDB" id="3574600at2"/>
<accession>A0A1G9IP27</accession>
<dbReference type="STRING" id="119000.SAMN05661010_01280"/>
<evidence type="ECO:0000256" key="1">
    <source>
        <dbReference type="ARBA" id="ARBA00023015"/>
    </source>
</evidence>
<dbReference type="RefSeq" id="WP_089726653.1">
    <property type="nucleotide sequence ID" value="NZ_FNGI01000002.1"/>
</dbReference>
<dbReference type="InterPro" id="IPR009057">
    <property type="entry name" value="Homeodomain-like_sf"/>
</dbReference>
<evidence type="ECO:0000256" key="3">
    <source>
        <dbReference type="ARBA" id="ARBA00023163"/>
    </source>
</evidence>
<dbReference type="CDD" id="cd05013">
    <property type="entry name" value="SIS_RpiR"/>
    <property type="match status" value="1"/>
</dbReference>
<evidence type="ECO:0000313" key="6">
    <source>
        <dbReference type="EMBL" id="SDL27028.1"/>
    </source>
</evidence>
<dbReference type="PROSITE" id="PS51071">
    <property type="entry name" value="HTH_RPIR"/>
    <property type="match status" value="1"/>
</dbReference>
<dbReference type="InterPro" id="IPR047640">
    <property type="entry name" value="RpiR-like"/>
</dbReference>
<evidence type="ECO:0000256" key="2">
    <source>
        <dbReference type="ARBA" id="ARBA00023125"/>
    </source>
</evidence>
<keyword evidence="7" id="KW-1185">Reference proteome</keyword>
<gene>
    <name evidence="6" type="ORF">SAMN05661010_01280</name>
</gene>
<dbReference type="InterPro" id="IPR036388">
    <property type="entry name" value="WH-like_DNA-bd_sf"/>
</dbReference>
<dbReference type="EMBL" id="FNGI01000002">
    <property type="protein sequence ID" value="SDL27028.1"/>
    <property type="molecule type" value="Genomic_DNA"/>
</dbReference>
<feature type="domain" description="HTH rpiR-type" evidence="4">
    <location>
        <begin position="20"/>
        <end position="96"/>
    </location>
</feature>
<evidence type="ECO:0000313" key="7">
    <source>
        <dbReference type="Proteomes" id="UP000198654"/>
    </source>
</evidence>
<reference evidence="6 7" key="1">
    <citation type="submission" date="2016-10" db="EMBL/GenBank/DDBJ databases">
        <authorList>
            <person name="de Groot N.N."/>
        </authorList>
    </citation>
    <scope>NUCLEOTIDE SEQUENCE [LARGE SCALE GENOMIC DNA]</scope>
    <source>
        <strain evidence="6 7">DSM 14789</strain>
    </source>
</reference>